<protein>
    <recommendedName>
        <fullName evidence="2">Homing endonuclease LAGLIDADG domain-containing protein</fullName>
    </recommendedName>
</protein>
<name>A0A0F9RS09_9ZZZZ</name>
<evidence type="ECO:0000313" key="1">
    <source>
        <dbReference type="EMBL" id="KKN20113.1"/>
    </source>
</evidence>
<dbReference type="AlphaFoldDB" id="A0A0F9RS09"/>
<gene>
    <name evidence="1" type="ORF">LCGC14_0938960</name>
</gene>
<evidence type="ECO:0008006" key="2">
    <source>
        <dbReference type="Google" id="ProtNLM"/>
    </source>
</evidence>
<sequence>MKTILYNSHDLAYLAGLLDGEGYVGIGARVSGKYKSRQLILQVRIGMTDSTVIQWVHKTFGGQIYEHKRLPNKTMWLWSITQQPAADLLAVINPYLKTKRTQAWLAQEYQAQRTPSTGGKLVPVEELVLREGFMLAIRNVNA</sequence>
<dbReference type="EMBL" id="LAZR01003271">
    <property type="protein sequence ID" value="KKN20113.1"/>
    <property type="molecule type" value="Genomic_DNA"/>
</dbReference>
<dbReference type="Gene3D" id="3.10.28.10">
    <property type="entry name" value="Homing endonucleases"/>
    <property type="match status" value="1"/>
</dbReference>
<reference evidence="1" key="1">
    <citation type="journal article" date="2015" name="Nature">
        <title>Complex archaea that bridge the gap between prokaryotes and eukaryotes.</title>
        <authorList>
            <person name="Spang A."/>
            <person name="Saw J.H."/>
            <person name="Jorgensen S.L."/>
            <person name="Zaremba-Niedzwiedzka K."/>
            <person name="Martijn J."/>
            <person name="Lind A.E."/>
            <person name="van Eijk R."/>
            <person name="Schleper C."/>
            <person name="Guy L."/>
            <person name="Ettema T.J."/>
        </authorList>
    </citation>
    <scope>NUCLEOTIDE SEQUENCE</scope>
</reference>
<dbReference type="InterPro" id="IPR027434">
    <property type="entry name" value="Homing_endonucl"/>
</dbReference>
<accession>A0A0F9RS09</accession>
<organism evidence="1">
    <name type="scientific">marine sediment metagenome</name>
    <dbReference type="NCBI Taxonomy" id="412755"/>
    <lineage>
        <taxon>unclassified sequences</taxon>
        <taxon>metagenomes</taxon>
        <taxon>ecological metagenomes</taxon>
    </lineage>
</organism>
<dbReference type="SUPFAM" id="SSF55608">
    <property type="entry name" value="Homing endonucleases"/>
    <property type="match status" value="1"/>
</dbReference>
<comment type="caution">
    <text evidence="1">The sequence shown here is derived from an EMBL/GenBank/DDBJ whole genome shotgun (WGS) entry which is preliminary data.</text>
</comment>
<proteinExistence type="predicted"/>